<sequence>MFLATMRSQPMGLSGGRRATASATSEAICLRRCIGPPILFLTLCVTLTIARPTYI</sequence>
<feature type="non-terminal residue" evidence="1">
    <location>
        <position position="1"/>
    </location>
</feature>
<name>A0A0L7LBT3_OPEBR</name>
<reference evidence="1 2" key="1">
    <citation type="journal article" date="2015" name="Genome Biol. Evol.">
        <title>The genome of winter moth (Operophtera brumata) provides a genomic perspective on sexual dimorphism and phenology.</title>
        <authorList>
            <person name="Derks M.F."/>
            <person name="Smit S."/>
            <person name="Salis L."/>
            <person name="Schijlen E."/>
            <person name="Bossers A."/>
            <person name="Mateman C."/>
            <person name="Pijl A.S."/>
            <person name="de Ridder D."/>
            <person name="Groenen M.A."/>
            <person name="Visser M.E."/>
            <person name="Megens H.J."/>
        </authorList>
    </citation>
    <scope>NUCLEOTIDE SEQUENCE [LARGE SCALE GENOMIC DNA]</scope>
    <source>
        <strain evidence="1">WM2013NL</strain>
        <tissue evidence="1">Head and thorax</tissue>
    </source>
</reference>
<accession>A0A0L7LBT3</accession>
<proteinExistence type="predicted"/>
<keyword evidence="2" id="KW-1185">Reference proteome</keyword>
<comment type="caution">
    <text evidence="1">The sequence shown here is derived from an EMBL/GenBank/DDBJ whole genome shotgun (WGS) entry which is preliminary data.</text>
</comment>
<dbReference type="EMBL" id="JTDY01001798">
    <property type="protein sequence ID" value="KOB72855.1"/>
    <property type="molecule type" value="Genomic_DNA"/>
</dbReference>
<dbReference type="Proteomes" id="UP000037510">
    <property type="component" value="Unassembled WGS sequence"/>
</dbReference>
<dbReference type="AlphaFoldDB" id="A0A0L7LBT3"/>
<protein>
    <submittedName>
        <fullName evidence="1">Uncharacterized protein</fullName>
    </submittedName>
</protein>
<evidence type="ECO:0000313" key="1">
    <source>
        <dbReference type="EMBL" id="KOB72855.1"/>
    </source>
</evidence>
<gene>
    <name evidence="1" type="ORF">OBRU01_11717</name>
</gene>
<evidence type="ECO:0000313" key="2">
    <source>
        <dbReference type="Proteomes" id="UP000037510"/>
    </source>
</evidence>
<organism evidence="1 2">
    <name type="scientific">Operophtera brumata</name>
    <name type="common">Winter moth</name>
    <name type="synonym">Phalaena brumata</name>
    <dbReference type="NCBI Taxonomy" id="104452"/>
    <lineage>
        <taxon>Eukaryota</taxon>
        <taxon>Metazoa</taxon>
        <taxon>Ecdysozoa</taxon>
        <taxon>Arthropoda</taxon>
        <taxon>Hexapoda</taxon>
        <taxon>Insecta</taxon>
        <taxon>Pterygota</taxon>
        <taxon>Neoptera</taxon>
        <taxon>Endopterygota</taxon>
        <taxon>Lepidoptera</taxon>
        <taxon>Glossata</taxon>
        <taxon>Ditrysia</taxon>
        <taxon>Geometroidea</taxon>
        <taxon>Geometridae</taxon>
        <taxon>Larentiinae</taxon>
        <taxon>Operophtera</taxon>
    </lineage>
</organism>